<dbReference type="Pfam" id="PF03704">
    <property type="entry name" value="BTAD"/>
    <property type="match status" value="1"/>
</dbReference>
<dbReference type="Proteomes" id="UP000076660">
    <property type="component" value="Unassembled WGS sequence"/>
</dbReference>
<dbReference type="AlphaFoldDB" id="A0A1W2LXG8"/>
<evidence type="ECO:0000259" key="1">
    <source>
        <dbReference type="SMART" id="SM01043"/>
    </source>
</evidence>
<accession>A0A1W2LXG8</accession>
<dbReference type="InterPro" id="IPR005158">
    <property type="entry name" value="BTAD"/>
</dbReference>
<proteinExistence type="predicted"/>
<dbReference type="InterPro" id="IPR036388">
    <property type="entry name" value="WH-like_DNA-bd_sf"/>
</dbReference>
<dbReference type="InterPro" id="IPR051677">
    <property type="entry name" value="AfsR-DnrI-RedD_regulator"/>
</dbReference>
<gene>
    <name evidence="2" type="ORF">AVR91_0213190</name>
</gene>
<evidence type="ECO:0000313" key="2">
    <source>
        <dbReference type="EMBL" id="ONF71614.1"/>
    </source>
</evidence>
<dbReference type="InterPro" id="IPR011990">
    <property type="entry name" value="TPR-like_helical_dom_sf"/>
</dbReference>
<organism evidence="2 3">
    <name type="scientific">Amycolatopsis keratiniphila subsp. keratiniphila</name>
    <dbReference type="NCBI Taxonomy" id="227715"/>
    <lineage>
        <taxon>Bacteria</taxon>
        <taxon>Bacillati</taxon>
        <taxon>Actinomycetota</taxon>
        <taxon>Actinomycetes</taxon>
        <taxon>Pseudonocardiales</taxon>
        <taxon>Pseudonocardiaceae</taxon>
        <taxon>Amycolatopsis</taxon>
        <taxon>Amycolatopsis japonica group</taxon>
    </lineage>
</organism>
<dbReference type="SUPFAM" id="SSF48452">
    <property type="entry name" value="TPR-like"/>
    <property type="match status" value="1"/>
</dbReference>
<dbReference type="Gene3D" id="1.25.40.10">
    <property type="entry name" value="Tetratricopeptide repeat domain"/>
    <property type="match status" value="1"/>
</dbReference>
<evidence type="ECO:0000313" key="3">
    <source>
        <dbReference type="Proteomes" id="UP000076660"/>
    </source>
</evidence>
<sequence length="266" mass="29855">MTDPTWLRDSTRGTDLKTARVVPFTVAKPAMTAQCELNLLGDFRLVVHGERVTVGPSAQRLLAVLVCLGRQAARTTIAHALWPDSPTARAHANLRTTLYRLQRAWPDLVLSTKTDLRLSPTLRVDVESTRAMAISLLNTPPGEESALLDRLQWTNFAEDMLAGWDDEWLADHQLSYRRLRLDALERLSALLVCREMHGAAIQAALAVIQADSLRDSAHEALIRVYLAQGNRHDAMSHYRDYRLILRDELGLEPPEALGRLLWQEAA</sequence>
<dbReference type="Gene3D" id="1.10.10.10">
    <property type="entry name" value="Winged helix-like DNA-binding domain superfamily/Winged helix DNA-binding domain"/>
    <property type="match status" value="1"/>
</dbReference>
<protein>
    <recommendedName>
        <fullName evidence="1">Bacterial transcriptional activator domain-containing protein</fullName>
    </recommendedName>
</protein>
<name>A0A1W2LXG8_9PSEU</name>
<comment type="caution">
    <text evidence="2">The sequence shown here is derived from an EMBL/GenBank/DDBJ whole genome shotgun (WGS) entry which is preliminary data.</text>
</comment>
<dbReference type="PANTHER" id="PTHR35807">
    <property type="entry name" value="TRANSCRIPTIONAL REGULATOR REDD-RELATED"/>
    <property type="match status" value="1"/>
</dbReference>
<reference evidence="2 3" key="1">
    <citation type="submission" date="2016-12" db="EMBL/GenBank/DDBJ databases">
        <title>Amycolatopsis keratiniphila subsp. keratiniphila genome sequencing and assembly.</title>
        <authorList>
            <person name="Mayilraj S."/>
            <person name="Kaur N."/>
        </authorList>
    </citation>
    <scope>NUCLEOTIDE SEQUENCE [LARGE SCALE GENOMIC DNA]</scope>
    <source>
        <strain evidence="2 3">DSM 44409</strain>
    </source>
</reference>
<dbReference type="EMBL" id="LQMT02000012">
    <property type="protein sequence ID" value="ONF71614.1"/>
    <property type="molecule type" value="Genomic_DNA"/>
</dbReference>
<feature type="domain" description="Bacterial transcriptional activator" evidence="1">
    <location>
        <begin position="124"/>
        <end position="261"/>
    </location>
</feature>
<dbReference type="SMART" id="SM01043">
    <property type="entry name" value="BTAD"/>
    <property type="match status" value="1"/>
</dbReference>